<evidence type="ECO:0000256" key="13">
    <source>
        <dbReference type="NCBIfam" id="TIGR00445"/>
    </source>
</evidence>
<keyword evidence="4 12" id="KW-0808">Transferase</keyword>
<feature type="binding site" evidence="14">
    <location>
        <position position="191"/>
    </location>
    <ligand>
        <name>Mg(2+)</name>
        <dbReference type="ChEBI" id="CHEBI:18420"/>
    </ligand>
</feature>
<feature type="transmembrane region" description="Helical" evidence="12">
    <location>
        <begin position="97"/>
        <end position="114"/>
    </location>
</feature>
<keyword evidence="16" id="KW-1185">Reference proteome</keyword>
<evidence type="ECO:0000256" key="3">
    <source>
        <dbReference type="ARBA" id="ARBA00022618"/>
    </source>
</evidence>
<evidence type="ECO:0000256" key="4">
    <source>
        <dbReference type="ARBA" id="ARBA00022679"/>
    </source>
</evidence>
<feature type="transmembrane region" description="Helical" evidence="12">
    <location>
        <begin position="134"/>
        <end position="152"/>
    </location>
</feature>
<feature type="binding site" evidence="14">
    <location>
        <position position="269"/>
    </location>
    <ligand>
        <name>Mg(2+)</name>
        <dbReference type="ChEBI" id="CHEBI:18420"/>
    </ligand>
</feature>
<reference evidence="15" key="1">
    <citation type="submission" date="2008-05" db="EMBL/GenBank/DDBJ databases">
        <title>Genome sequence of Riesia pediculicola USDA.</title>
        <authorList>
            <person name="Kirkness E.F."/>
        </authorList>
    </citation>
    <scope>NUCLEOTIDE SEQUENCE [LARGE SCALE GENOMIC DNA]</scope>
    <source>
        <strain evidence="15">USDA</strain>
    </source>
</reference>
<dbReference type="InterPro" id="IPR003524">
    <property type="entry name" value="PNAcMuramoyl-5peptid_Trfase"/>
</dbReference>
<evidence type="ECO:0000256" key="12">
    <source>
        <dbReference type="HAMAP-Rule" id="MF_00038"/>
    </source>
</evidence>
<evidence type="ECO:0000313" key="15">
    <source>
        <dbReference type="EMBL" id="ADD79504.1"/>
    </source>
</evidence>
<evidence type="ECO:0000256" key="11">
    <source>
        <dbReference type="ARBA" id="ARBA00023316"/>
    </source>
</evidence>
<dbReference type="InterPro" id="IPR018480">
    <property type="entry name" value="PNAcMuramoyl-5peptid_Trfase_CS"/>
</dbReference>
<dbReference type="PANTHER" id="PTHR22926:SF5">
    <property type="entry name" value="PHOSPHO-N-ACETYLMURAMOYL-PENTAPEPTIDE-TRANSFERASE HOMOLOG"/>
    <property type="match status" value="1"/>
</dbReference>
<dbReference type="GO" id="GO:0071555">
    <property type="term" value="P:cell wall organization"/>
    <property type="evidence" value="ECO:0007669"/>
    <property type="project" value="UniProtKB-KW"/>
</dbReference>
<protein>
    <recommendedName>
        <fullName evidence="12 13">Phospho-N-acetylmuramoyl-pentapeptide-transferase</fullName>
        <ecNumber evidence="12 13">2.7.8.13</ecNumber>
    </recommendedName>
    <alternativeName>
        <fullName evidence="12">UDP-MurNAc-pentapeptide phosphotransferase</fullName>
    </alternativeName>
</protein>
<comment type="pathway">
    <text evidence="12">Cell wall biogenesis; peptidoglycan biosynthesis.</text>
</comment>
<dbReference type="STRING" id="515618.RIEPE_0484"/>
<evidence type="ECO:0000256" key="9">
    <source>
        <dbReference type="ARBA" id="ARBA00023136"/>
    </source>
</evidence>
<dbReference type="eggNOG" id="COG0472">
    <property type="taxonomic scope" value="Bacteria"/>
</dbReference>
<dbReference type="GO" id="GO:0009252">
    <property type="term" value="P:peptidoglycan biosynthetic process"/>
    <property type="evidence" value="ECO:0007669"/>
    <property type="project" value="UniProtKB-UniRule"/>
</dbReference>
<organism evidence="15 16">
    <name type="scientific">Riesia pediculicola (strain USDA)</name>
    <dbReference type="NCBI Taxonomy" id="515618"/>
    <lineage>
        <taxon>Bacteria</taxon>
        <taxon>Pseudomonadati</taxon>
        <taxon>Pseudomonadota</taxon>
        <taxon>Gammaproteobacteria</taxon>
        <taxon>Enterobacterales</taxon>
        <taxon>Enterobacteriaceae</taxon>
        <taxon>Candidatus Riesia</taxon>
    </lineage>
</organism>
<dbReference type="HOGENOM" id="CLU_023982_0_0_6"/>
<keyword evidence="6 12" id="KW-0133">Cell shape</keyword>
<dbReference type="GO" id="GO:0046872">
    <property type="term" value="F:metal ion binding"/>
    <property type="evidence" value="ECO:0007669"/>
    <property type="project" value="UniProtKB-KW"/>
</dbReference>
<keyword evidence="7 12" id="KW-0573">Peptidoglycan synthesis</keyword>
<feature type="transmembrane region" description="Helical" evidence="12">
    <location>
        <begin position="26"/>
        <end position="45"/>
    </location>
</feature>
<evidence type="ECO:0000313" key="16">
    <source>
        <dbReference type="Proteomes" id="UP000001700"/>
    </source>
</evidence>
<comment type="similarity">
    <text evidence="2 12">Belongs to the glycosyltransferase 4 family. MraY subfamily.</text>
</comment>
<keyword evidence="10 12" id="KW-0131">Cell cycle</keyword>
<comment type="subcellular location">
    <subcellularLocation>
        <location evidence="12">Cell inner membrane</location>
        <topology evidence="12">Multi-pass membrane protein</topology>
    </subcellularLocation>
    <subcellularLocation>
        <location evidence="1">Membrane</location>
        <topology evidence="1">Multi-pass membrane protein</topology>
    </subcellularLocation>
</comment>
<dbReference type="KEGG" id="rip:RIEPE_0484"/>
<comment type="function">
    <text evidence="12">Catalyzes the initial step of the lipid cycle reactions in the biosynthesis of the cell wall peptidoglycan: transfers peptidoglycan precursor phospho-MurNAc-pentapeptide from UDP-MurNAc-pentapeptide onto the lipid carrier undecaprenyl phosphate, yielding undecaprenyl-pyrophosphoryl-MurNAc-pentapeptide, known as lipid I.</text>
</comment>
<keyword evidence="8 12" id="KW-1133">Transmembrane helix</keyword>
<dbReference type="AlphaFoldDB" id="D4G8R4"/>
<dbReference type="GO" id="GO:0008963">
    <property type="term" value="F:phospho-N-acetylmuramoyl-pentapeptide-transferase activity"/>
    <property type="evidence" value="ECO:0007669"/>
    <property type="project" value="UniProtKB-UniRule"/>
</dbReference>
<evidence type="ECO:0000256" key="14">
    <source>
        <dbReference type="PIRSR" id="PIRSR600715-1"/>
    </source>
</evidence>
<dbReference type="GO" id="GO:0005886">
    <property type="term" value="C:plasma membrane"/>
    <property type="evidence" value="ECO:0007669"/>
    <property type="project" value="UniProtKB-SubCell"/>
</dbReference>
<evidence type="ECO:0000256" key="6">
    <source>
        <dbReference type="ARBA" id="ARBA00022960"/>
    </source>
</evidence>
<keyword evidence="12" id="KW-1003">Cell membrane</keyword>
<dbReference type="Pfam" id="PF00953">
    <property type="entry name" value="Glycos_transf_4"/>
    <property type="match status" value="1"/>
</dbReference>
<gene>
    <name evidence="12 15" type="primary">mraY</name>
    <name evidence="15" type="ordered locus">RIEPE_0484</name>
</gene>
<keyword evidence="11 12" id="KW-0961">Cell wall biogenesis/degradation</keyword>
<feature type="transmembrane region" description="Helical" evidence="12">
    <location>
        <begin position="73"/>
        <end position="91"/>
    </location>
</feature>
<feature type="transmembrane region" description="Helical" evidence="12">
    <location>
        <begin position="164"/>
        <end position="186"/>
    </location>
</feature>
<keyword evidence="5 12" id="KW-0812">Transmembrane</keyword>
<sequence length="360" mass="41485">MIFFLLKKLLKNTENFIFFSQLTFRMLASFLTSAIFFTLFAPVFIRKLKSIQFFQKVREENPKSHLKKRKTPTFGGLLIISSVLSSMFLWSNLNVKYIQYIFFSIFFYGLIGFIDDYKKIVYRNSKGLTAGWKYFWQSLLTIIMLFFLYTSNDFSNNFLKKDDISVGSSICLFVRVMISYLIIVGMSNAVNITDGLDGLVSMPLIFVYLSFSVISILSSQNIVSSELTVNNLHNIKDYSEIAIACFAIIGSCTGFLWFNIHPAKLFMGDVGSLSLGSTMGLISVLLEKELNLLLIGGIFTVEVSSVIFQIFYFKLFHKRFYLMAPIHHHYELLGYSEPEIIFKFWIISLMFSIFGLLITW</sequence>
<dbReference type="UniPathway" id="UPA00219"/>
<dbReference type="EC" id="2.7.8.13" evidence="12 13"/>
<keyword evidence="3 12" id="KW-0132">Cell division</keyword>
<evidence type="ECO:0000256" key="2">
    <source>
        <dbReference type="ARBA" id="ARBA00005583"/>
    </source>
</evidence>
<dbReference type="PANTHER" id="PTHR22926">
    <property type="entry name" value="PHOSPHO-N-ACETYLMURAMOYL-PENTAPEPTIDE-TRANSFERASE"/>
    <property type="match status" value="1"/>
</dbReference>
<evidence type="ECO:0000256" key="1">
    <source>
        <dbReference type="ARBA" id="ARBA00004141"/>
    </source>
</evidence>
<dbReference type="PROSITE" id="PS01348">
    <property type="entry name" value="MRAY_2"/>
    <property type="match status" value="1"/>
</dbReference>
<keyword evidence="12 14" id="KW-0479">Metal-binding</keyword>
<evidence type="ECO:0000256" key="7">
    <source>
        <dbReference type="ARBA" id="ARBA00022984"/>
    </source>
</evidence>
<dbReference type="Proteomes" id="UP000001700">
    <property type="component" value="Chromosome"/>
</dbReference>
<evidence type="ECO:0000256" key="8">
    <source>
        <dbReference type="ARBA" id="ARBA00022989"/>
    </source>
</evidence>
<keyword evidence="12 14" id="KW-0460">Magnesium</keyword>
<dbReference type="NCBIfam" id="TIGR00445">
    <property type="entry name" value="mraY"/>
    <property type="match status" value="1"/>
</dbReference>
<comment type="cofactor">
    <cofactor evidence="12 14">
        <name>Mg(2+)</name>
        <dbReference type="ChEBI" id="CHEBI:18420"/>
    </cofactor>
</comment>
<dbReference type="InterPro" id="IPR000715">
    <property type="entry name" value="Glycosyl_transferase_4"/>
</dbReference>
<comment type="catalytic activity">
    <reaction evidence="12">
        <text>UDP-N-acetyl-alpha-D-muramoyl-L-alanyl-gamma-D-glutamyl-meso-2,6-diaminopimeloyl-D-alanyl-D-alanine + di-trans,octa-cis-undecaprenyl phosphate = di-trans,octa-cis-undecaprenyl diphospho-N-acetyl-alpha-D-muramoyl-L-alanyl-D-glutamyl-meso-2,6-diaminopimeloyl-D-alanyl-D-alanine + UMP</text>
        <dbReference type="Rhea" id="RHEA:28386"/>
        <dbReference type="ChEBI" id="CHEBI:57865"/>
        <dbReference type="ChEBI" id="CHEBI:60392"/>
        <dbReference type="ChEBI" id="CHEBI:61386"/>
        <dbReference type="ChEBI" id="CHEBI:61387"/>
        <dbReference type="EC" id="2.7.8.13"/>
    </reaction>
</comment>
<dbReference type="HAMAP" id="MF_00038">
    <property type="entry name" value="MraY"/>
    <property type="match status" value="1"/>
</dbReference>
<accession>D4G8R4</accession>
<feature type="transmembrane region" description="Helical" evidence="12">
    <location>
        <begin position="238"/>
        <end position="258"/>
    </location>
</feature>
<feature type="transmembrane region" description="Helical" evidence="12">
    <location>
        <begin position="198"/>
        <end position="218"/>
    </location>
</feature>
<dbReference type="GO" id="GO:0008360">
    <property type="term" value="P:regulation of cell shape"/>
    <property type="evidence" value="ECO:0007669"/>
    <property type="project" value="UniProtKB-KW"/>
</dbReference>
<dbReference type="GO" id="GO:0051301">
    <property type="term" value="P:cell division"/>
    <property type="evidence" value="ECO:0007669"/>
    <property type="project" value="UniProtKB-KW"/>
</dbReference>
<proteinExistence type="inferred from homology"/>
<evidence type="ECO:0000256" key="5">
    <source>
        <dbReference type="ARBA" id="ARBA00022692"/>
    </source>
</evidence>
<keyword evidence="12" id="KW-0997">Cell inner membrane</keyword>
<feature type="transmembrane region" description="Helical" evidence="12">
    <location>
        <begin position="292"/>
        <end position="313"/>
    </location>
</feature>
<name>D4G8R4_RIEPU</name>
<feature type="transmembrane region" description="Helical" evidence="12">
    <location>
        <begin position="340"/>
        <end position="358"/>
    </location>
</feature>
<dbReference type="GO" id="GO:0051992">
    <property type="term" value="F:UDP-N-acetylmuramoyl-L-alanyl-D-glutamyl-meso-2,6-diaminopimelyl-D-alanyl-D-alanine:undecaprenyl-phosphate transferase activity"/>
    <property type="evidence" value="ECO:0007669"/>
    <property type="project" value="RHEA"/>
</dbReference>
<evidence type="ECO:0000256" key="10">
    <source>
        <dbReference type="ARBA" id="ARBA00023306"/>
    </source>
</evidence>
<dbReference type="EMBL" id="CP001085">
    <property type="protein sequence ID" value="ADD79504.1"/>
    <property type="molecule type" value="Genomic_DNA"/>
</dbReference>
<dbReference type="CDD" id="cd06852">
    <property type="entry name" value="GT_MraY"/>
    <property type="match status" value="1"/>
</dbReference>
<keyword evidence="9 12" id="KW-0472">Membrane</keyword>